<proteinExistence type="predicted"/>
<evidence type="ECO:0008006" key="3">
    <source>
        <dbReference type="Google" id="ProtNLM"/>
    </source>
</evidence>
<keyword evidence="2" id="KW-1185">Reference proteome</keyword>
<dbReference type="Proteomes" id="UP001500167">
    <property type="component" value="Unassembled WGS sequence"/>
</dbReference>
<evidence type="ECO:0000313" key="1">
    <source>
        <dbReference type="EMBL" id="GAA4171375.1"/>
    </source>
</evidence>
<evidence type="ECO:0000313" key="2">
    <source>
        <dbReference type="Proteomes" id="UP001500167"/>
    </source>
</evidence>
<protein>
    <recommendedName>
        <fullName evidence="3">Thioredoxin-like fold domain-containing protein</fullName>
    </recommendedName>
</protein>
<reference evidence="2" key="1">
    <citation type="journal article" date="2019" name="Int. J. Syst. Evol. Microbiol.">
        <title>The Global Catalogue of Microorganisms (GCM) 10K type strain sequencing project: providing services to taxonomists for standard genome sequencing and annotation.</title>
        <authorList>
            <consortium name="The Broad Institute Genomics Platform"/>
            <consortium name="The Broad Institute Genome Sequencing Center for Infectious Disease"/>
            <person name="Wu L."/>
            <person name="Ma J."/>
        </authorList>
    </citation>
    <scope>NUCLEOTIDE SEQUENCE [LARGE SCALE GENOMIC DNA]</scope>
    <source>
        <strain evidence="2">JCM 16722</strain>
    </source>
</reference>
<comment type="caution">
    <text evidence="1">The sequence shown here is derived from an EMBL/GenBank/DDBJ whole genome shotgun (WGS) entry which is preliminary data.</text>
</comment>
<dbReference type="Gene3D" id="3.40.30.10">
    <property type="entry name" value="Glutaredoxin"/>
    <property type="match status" value="1"/>
</dbReference>
<dbReference type="EMBL" id="BAAAZK010000002">
    <property type="protein sequence ID" value="GAA4171375.1"/>
    <property type="molecule type" value="Genomic_DNA"/>
</dbReference>
<gene>
    <name evidence="1" type="ORF">GCM10022218_11320</name>
</gene>
<organism evidence="1 2">
    <name type="scientific">Sphingobacterium ginsenosidimutans</name>
    <dbReference type="NCBI Taxonomy" id="687845"/>
    <lineage>
        <taxon>Bacteria</taxon>
        <taxon>Pseudomonadati</taxon>
        <taxon>Bacteroidota</taxon>
        <taxon>Sphingobacteriia</taxon>
        <taxon>Sphingobacteriales</taxon>
        <taxon>Sphingobacteriaceae</taxon>
        <taxon>Sphingobacterium</taxon>
    </lineage>
</organism>
<sequence>MRVKNWKKVILEQQLPWMQYLDENAVKTSEMYIRLFPTAVLIDKKGNIVNKKASLEEIEIYLSKELGG</sequence>
<accession>A0ABP7ZVD3</accession>
<name>A0ABP7ZVD3_9SPHI</name>